<dbReference type="Proteomes" id="UP001210231">
    <property type="component" value="Unassembled WGS sequence"/>
</dbReference>
<sequence length="72" mass="8341">MATFIEAFEHLLSDKEVDYKGVRLSKAEETHPILGYNRIRLVGHALNTFWVPTEDDLHDTTYELIVPEVIEN</sequence>
<evidence type="ECO:0008006" key="3">
    <source>
        <dbReference type="Google" id="ProtNLM"/>
    </source>
</evidence>
<keyword evidence="2" id="KW-1185">Reference proteome</keyword>
<evidence type="ECO:0000313" key="2">
    <source>
        <dbReference type="Proteomes" id="UP001210231"/>
    </source>
</evidence>
<accession>A0ABT4UK68</accession>
<gene>
    <name evidence="1" type="ORF">O3P16_07900</name>
</gene>
<evidence type="ECO:0000313" key="1">
    <source>
        <dbReference type="EMBL" id="MDA3614727.1"/>
    </source>
</evidence>
<reference evidence="1 2" key="1">
    <citation type="submission" date="2022-12" db="EMBL/GenBank/DDBJ databases">
        <title>Chitinophagaceae gen. sp. nov., a new member of the family Chitinophagaceae, isolated from soil in a chemical factory.</title>
        <authorList>
            <person name="Ke Z."/>
        </authorList>
    </citation>
    <scope>NUCLEOTIDE SEQUENCE [LARGE SCALE GENOMIC DNA]</scope>
    <source>
        <strain evidence="1 2">LY-5</strain>
    </source>
</reference>
<dbReference type="EMBL" id="JAQGEF010000007">
    <property type="protein sequence ID" value="MDA3614727.1"/>
    <property type="molecule type" value="Genomic_DNA"/>
</dbReference>
<dbReference type="RefSeq" id="WP_407031052.1">
    <property type="nucleotide sequence ID" value="NZ_JAQGEF010000007.1"/>
</dbReference>
<protein>
    <recommendedName>
        <fullName evidence="3">WYL domain-containing protein</fullName>
    </recommendedName>
</protein>
<name>A0ABT4UK68_9BACT</name>
<proteinExistence type="predicted"/>
<organism evidence="1 2">
    <name type="scientific">Polluticaenibacter yanchengensis</name>
    <dbReference type="NCBI Taxonomy" id="3014562"/>
    <lineage>
        <taxon>Bacteria</taxon>
        <taxon>Pseudomonadati</taxon>
        <taxon>Bacteroidota</taxon>
        <taxon>Chitinophagia</taxon>
        <taxon>Chitinophagales</taxon>
        <taxon>Chitinophagaceae</taxon>
        <taxon>Polluticaenibacter</taxon>
    </lineage>
</organism>
<comment type="caution">
    <text evidence="1">The sequence shown here is derived from an EMBL/GenBank/DDBJ whole genome shotgun (WGS) entry which is preliminary data.</text>
</comment>